<keyword evidence="1" id="KW-1133">Transmembrane helix</keyword>
<accession>A0A0F9UMC7</accession>
<evidence type="ECO:0000256" key="1">
    <source>
        <dbReference type="SAM" id="Phobius"/>
    </source>
</evidence>
<organism evidence="3">
    <name type="scientific">marine sediment metagenome</name>
    <dbReference type="NCBI Taxonomy" id="412755"/>
    <lineage>
        <taxon>unclassified sequences</taxon>
        <taxon>metagenomes</taxon>
        <taxon>ecological metagenomes</taxon>
    </lineage>
</organism>
<dbReference type="PROSITE" id="PS51012">
    <property type="entry name" value="ABC_TM2"/>
    <property type="match status" value="1"/>
</dbReference>
<feature type="non-terminal residue" evidence="3">
    <location>
        <position position="1"/>
    </location>
</feature>
<protein>
    <recommendedName>
        <fullName evidence="2">ABC transmembrane type-2 domain-containing protein</fullName>
    </recommendedName>
</protein>
<dbReference type="AlphaFoldDB" id="A0A0F9UMC7"/>
<gene>
    <name evidence="3" type="ORF">LCGC14_0513090</name>
</gene>
<dbReference type="EMBL" id="LAZR01000628">
    <property type="protein sequence ID" value="KKN62346.1"/>
    <property type="molecule type" value="Genomic_DNA"/>
</dbReference>
<feature type="transmembrane region" description="Helical" evidence="1">
    <location>
        <begin position="46"/>
        <end position="64"/>
    </location>
</feature>
<sequence>GVFFPVETAPAWIRPVIKALPLKYLADAMRDVMIKAEPLGAIKFELGVLAATTAVFFVISVKLWRWE</sequence>
<dbReference type="PANTHER" id="PTHR43229:SF2">
    <property type="entry name" value="NODULATION PROTEIN J"/>
    <property type="match status" value="1"/>
</dbReference>
<feature type="domain" description="ABC transmembrane type-2" evidence="2">
    <location>
        <begin position="1"/>
        <end position="67"/>
    </location>
</feature>
<dbReference type="PANTHER" id="PTHR43229">
    <property type="entry name" value="NODULATION PROTEIN J"/>
    <property type="match status" value="1"/>
</dbReference>
<keyword evidence="1" id="KW-0812">Transmembrane</keyword>
<name>A0A0F9UMC7_9ZZZZ</name>
<evidence type="ECO:0000313" key="3">
    <source>
        <dbReference type="EMBL" id="KKN62346.1"/>
    </source>
</evidence>
<proteinExistence type="predicted"/>
<dbReference type="InterPro" id="IPR051784">
    <property type="entry name" value="Nod_factor_ABC_transporter"/>
</dbReference>
<evidence type="ECO:0000259" key="2">
    <source>
        <dbReference type="PROSITE" id="PS51012"/>
    </source>
</evidence>
<comment type="caution">
    <text evidence="3">The sequence shown here is derived from an EMBL/GenBank/DDBJ whole genome shotgun (WGS) entry which is preliminary data.</text>
</comment>
<keyword evidence="1" id="KW-0472">Membrane</keyword>
<reference evidence="3" key="1">
    <citation type="journal article" date="2015" name="Nature">
        <title>Complex archaea that bridge the gap between prokaryotes and eukaryotes.</title>
        <authorList>
            <person name="Spang A."/>
            <person name="Saw J.H."/>
            <person name="Jorgensen S.L."/>
            <person name="Zaremba-Niedzwiedzka K."/>
            <person name="Martijn J."/>
            <person name="Lind A.E."/>
            <person name="van Eijk R."/>
            <person name="Schleper C."/>
            <person name="Guy L."/>
            <person name="Ettema T.J."/>
        </authorList>
    </citation>
    <scope>NUCLEOTIDE SEQUENCE</scope>
</reference>
<dbReference type="InterPro" id="IPR047817">
    <property type="entry name" value="ABC2_TM_bact-type"/>
</dbReference>